<dbReference type="InterPro" id="IPR018171">
    <property type="entry name" value="Pept_tRNA_hydro_CS"/>
</dbReference>
<accession>A0A3M7GUW1</accession>
<dbReference type="NCBIfam" id="TIGR00447">
    <property type="entry name" value="pth"/>
    <property type="match status" value="1"/>
</dbReference>
<evidence type="ECO:0000313" key="8">
    <source>
        <dbReference type="EMBL" id="RMZ04854.1"/>
    </source>
</evidence>
<evidence type="ECO:0000313" key="9">
    <source>
        <dbReference type="Proteomes" id="UP000281468"/>
    </source>
</evidence>
<evidence type="ECO:0000259" key="7">
    <source>
        <dbReference type="PROSITE" id="PS51340"/>
    </source>
</evidence>
<sequence>MLQDAPGDQRAVKPIAHGPPPSKVMKIQRLFIYPVKSLRPVEVKSSEITNEGLRFDRQYVLVKPPTEQQPLAEHITIKWNYKLGLFHTLIDKSWSKLTITHVHAQENESVTIPLTPSPLSLINAPTYEVSIFGTKAPGIDMGEDVAQYFTYHLGSATRLLYIGGNGQREIPGAAYLPKHYQALSIAVNDKLQPQRIRFADAAPLLITSTASEEDARKRLPPAARGEDVIVRFRPNIHIDVGTEVESYDEDSWNMLTIRSQVDRAQEVSVRCLFRTVRCLSLNVDLEKGGMIATNRQLYGLLARDRRTNDKFPHKPVFGQYACAGPSGALLRVGDEVEVIERRKAIDKTSARAMRMPSLAQRPQKRTEIEQHESAALEQVAEDQASRKEGGREVVAAGSGKRRKSPLEPPMTTTARTLPLLVCSIGNPGTTYANTLHSAGHTVVNSLAAHLGYAQFRKEREFGNGLISRPAISGSTGDWTLWQSTSYMNESGKGLKAAFTAWSKHIPVGEEGRVVVIYDELEKPLGSVTVRTNQGASARGHNGLKSILKLMRDVPFARIGIGIGRPVSRESNEVARYVLKKMTPPEKEKIDGSVEEVVKKLQQLERG</sequence>
<keyword evidence="2" id="KW-0820">tRNA-binding</keyword>
<dbReference type="Pfam" id="PF03473">
    <property type="entry name" value="MOSC"/>
    <property type="match status" value="1"/>
</dbReference>
<keyword evidence="4" id="KW-0694">RNA-binding</keyword>
<evidence type="ECO:0000256" key="2">
    <source>
        <dbReference type="ARBA" id="ARBA00022555"/>
    </source>
</evidence>
<dbReference type="VEuPathDB" id="FungiDB:BTJ68_04633"/>
<dbReference type="CDD" id="cd00462">
    <property type="entry name" value="PTH"/>
    <property type="match status" value="1"/>
</dbReference>
<reference evidence="8 9" key="1">
    <citation type="journal article" date="2018" name="BMC Genomics">
        <title>Genomic evidence for intraspecific hybridization in a clonal and extremely halotolerant yeast.</title>
        <authorList>
            <person name="Gostincar C."/>
            <person name="Stajich J.E."/>
            <person name="Zupancic J."/>
            <person name="Zalar P."/>
            <person name="Gunde-Cimerman N."/>
        </authorList>
    </citation>
    <scope>NUCLEOTIDE SEQUENCE [LARGE SCALE GENOMIC DNA]</scope>
    <source>
        <strain evidence="8 9">EXF-171</strain>
    </source>
</reference>
<evidence type="ECO:0000256" key="6">
    <source>
        <dbReference type="SAM" id="MobiDB-lite"/>
    </source>
</evidence>
<feature type="compositionally biased region" description="Basic and acidic residues" evidence="6">
    <location>
        <begin position="364"/>
        <end position="374"/>
    </location>
</feature>
<feature type="region of interest" description="Disordered" evidence="6">
    <location>
        <begin position="349"/>
        <end position="411"/>
    </location>
</feature>
<evidence type="ECO:0000256" key="4">
    <source>
        <dbReference type="ARBA" id="ARBA00022884"/>
    </source>
</evidence>
<dbReference type="SUPFAM" id="SSF53178">
    <property type="entry name" value="Peptidyl-tRNA hydrolase-like"/>
    <property type="match status" value="1"/>
</dbReference>
<comment type="caution">
    <text evidence="8">The sequence shown here is derived from an EMBL/GenBank/DDBJ whole genome shotgun (WGS) entry which is preliminary data.</text>
</comment>
<dbReference type="PROSITE" id="PS51340">
    <property type="entry name" value="MOSC"/>
    <property type="match status" value="1"/>
</dbReference>
<dbReference type="Pfam" id="PF01195">
    <property type="entry name" value="Pept_tRNA_hydro"/>
    <property type="match status" value="1"/>
</dbReference>
<dbReference type="InterPro" id="IPR005303">
    <property type="entry name" value="MOCOS_middle"/>
</dbReference>
<dbReference type="GO" id="GO:0000049">
    <property type="term" value="F:tRNA binding"/>
    <property type="evidence" value="ECO:0007669"/>
    <property type="project" value="UniProtKB-KW"/>
</dbReference>
<dbReference type="PANTHER" id="PTHR17224:SF1">
    <property type="entry name" value="PEPTIDYL-TRNA HYDROLASE"/>
    <property type="match status" value="1"/>
</dbReference>
<protein>
    <recommendedName>
        <fullName evidence="1">peptidyl-tRNA hydrolase</fullName>
        <ecNumber evidence="1">3.1.1.29</ecNumber>
    </recommendedName>
</protein>
<name>A0A3M7GUW1_HORWE</name>
<proteinExistence type="inferred from homology"/>
<dbReference type="PROSITE" id="PS01196">
    <property type="entry name" value="PEPT_TRNA_HYDROL_2"/>
    <property type="match status" value="1"/>
</dbReference>
<dbReference type="InterPro" id="IPR005302">
    <property type="entry name" value="MoCF_Sase_C"/>
</dbReference>
<dbReference type="SUPFAM" id="SSF141673">
    <property type="entry name" value="MOSC N-terminal domain-like"/>
    <property type="match status" value="1"/>
</dbReference>
<dbReference type="Proteomes" id="UP000281468">
    <property type="component" value="Unassembled WGS sequence"/>
</dbReference>
<dbReference type="GO" id="GO:0004045">
    <property type="term" value="F:peptidyl-tRNA hydrolase activity"/>
    <property type="evidence" value="ECO:0007669"/>
    <property type="project" value="UniProtKB-EC"/>
</dbReference>
<feature type="domain" description="MOSC" evidence="7">
    <location>
        <begin position="168"/>
        <end position="339"/>
    </location>
</feature>
<dbReference type="InterPro" id="IPR001328">
    <property type="entry name" value="Pept_tRNA_hydro"/>
</dbReference>
<dbReference type="EMBL" id="QWIQ01000133">
    <property type="protein sequence ID" value="RMZ04854.1"/>
    <property type="molecule type" value="Genomic_DNA"/>
</dbReference>
<evidence type="ECO:0000256" key="1">
    <source>
        <dbReference type="ARBA" id="ARBA00013260"/>
    </source>
</evidence>
<organism evidence="8 9">
    <name type="scientific">Hortaea werneckii</name>
    <name type="common">Black yeast</name>
    <name type="synonym">Cladosporium werneckii</name>
    <dbReference type="NCBI Taxonomy" id="91943"/>
    <lineage>
        <taxon>Eukaryota</taxon>
        <taxon>Fungi</taxon>
        <taxon>Dikarya</taxon>
        <taxon>Ascomycota</taxon>
        <taxon>Pezizomycotina</taxon>
        <taxon>Dothideomycetes</taxon>
        <taxon>Dothideomycetidae</taxon>
        <taxon>Mycosphaerellales</taxon>
        <taxon>Teratosphaeriaceae</taxon>
        <taxon>Hortaea</taxon>
    </lineage>
</organism>
<dbReference type="Gene3D" id="3.40.50.1470">
    <property type="entry name" value="Peptidyl-tRNA hydrolase"/>
    <property type="match status" value="1"/>
</dbReference>
<evidence type="ECO:0000256" key="5">
    <source>
        <dbReference type="ARBA" id="ARBA00038063"/>
    </source>
</evidence>
<evidence type="ECO:0000256" key="3">
    <source>
        <dbReference type="ARBA" id="ARBA00022801"/>
    </source>
</evidence>
<keyword evidence="3" id="KW-0378">Hydrolase</keyword>
<dbReference type="InterPro" id="IPR036416">
    <property type="entry name" value="Pept_tRNA_hydro_sf"/>
</dbReference>
<dbReference type="Pfam" id="PF03476">
    <property type="entry name" value="MOSC_N"/>
    <property type="match status" value="1"/>
</dbReference>
<dbReference type="EC" id="3.1.1.29" evidence="1"/>
<gene>
    <name evidence="8" type="ORF">D0862_05173</name>
</gene>
<dbReference type="PANTHER" id="PTHR17224">
    <property type="entry name" value="PEPTIDYL-TRNA HYDROLASE"/>
    <property type="match status" value="1"/>
</dbReference>
<comment type="similarity">
    <text evidence="5">Belongs to the PTH family.</text>
</comment>
<dbReference type="GO" id="GO:0030170">
    <property type="term" value="F:pyridoxal phosphate binding"/>
    <property type="evidence" value="ECO:0007669"/>
    <property type="project" value="InterPro"/>
</dbReference>
<dbReference type="GO" id="GO:0030151">
    <property type="term" value="F:molybdenum ion binding"/>
    <property type="evidence" value="ECO:0007669"/>
    <property type="project" value="InterPro"/>
</dbReference>
<dbReference type="VEuPathDB" id="FungiDB:BTJ68_04632"/>
<dbReference type="AlphaFoldDB" id="A0A3M7GUW1"/>